<evidence type="ECO:0000313" key="2">
    <source>
        <dbReference type="EMBL" id="CAA2992385.1"/>
    </source>
</evidence>
<dbReference type="Pfam" id="PF12680">
    <property type="entry name" value="SnoaL_2"/>
    <property type="match status" value="1"/>
</dbReference>
<evidence type="ECO:0000313" key="3">
    <source>
        <dbReference type="Proteomes" id="UP000594638"/>
    </source>
</evidence>
<reference evidence="2 3" key="1">
    <citation type="submission" date="2019-12" db="EMBL/GenBank/DDBJ databases">
        <authorList>
            <person name="Alioto T."/>
            <person name="Alioto T."/>
            <person name="Gomez Garrido J."/>
        </authorList>
    </citation>
    <scope>NUCLEOTIDE SEQUENCE [LARGE SCALE GENOMIC DNA]</scope>
</reference>
<organism evidence="2 3">
    <name type="scientific">Olea europaea subsp. europaea</name>
    <dbReference type="NCBI Taxonomy" id="158383"/>
    <lineage>
        <taxon>Eukaryota</taxon>
        <taxon>Viridiplantae</taxon>
        <taxon>Streptophyta</taxon>
        <taxon>Embryophyta</taxon>
        <taxon>Tracheophyta</taxon>
        <taxon>Spermatophyta</taxon>
        <taxon>Magnoliopsida</taxon>
        <taxon>eudicotyledons</taxon>
        <taxon>Gunneridae</taxon>
        <taxon>Pentapetalae</taxon>
        <taxon>asterids</taxon>
        <taxon>lamiids</taxon>
        <taxon>Lamiales</taxon>
        <taxon>Oleaceae</taxon>
        <taxon>Oleeae</taxon>
        <taxon>Olea</taxon>
    </lineage>
</organism>
<comment type="caution">
    <text evidence="2">The sequence shown here is derived from an EMBL/GenBank/DDBJ whole genome shotgun (WGS) entry which is preliminary data.</text>
</comment>
<sequence length="304" mass="34709">MPRLPYSSTSYMICDLKLYDPKSYCKPFAMASSATFPWVVTCLRTKTVARHAPGAMPLKRTCHFDQAEIKKPQLIFTTKEIKRKPVKLFAASSSDSDIDISFVSSAQIIMQFHSAINEKNLKQLYRLIANDCCYEDYSFPTPFQGKKEALRFLDQLIACMGRNMKFNIEHIWQGDDSTAGANWHLEWNKIPVPFTRGCSYYKLSRDGDRLVIKEARVLVESPTKLGGVGLSLFKMVTLLFDAFPAATDWFLKSPDAIFQLLLKSYKIAVEPIISQLLAWYIRLLNFTALVLAFTLQHIAKIFNM</sequence>
<feature type="domain" description="SnoaL-like" evidence="1">
    <location>
        <begin position="111"/>
        <end position="207"/>
    </location>
</feature>
<dbReference type="PANTHER" id="PTHR33698">
    <property type="entry name" value="NUCLEAR TRANSPORT FACTOR 2 (NTF2)-LIKE PROTEIN"/>
    <property type="match status" value="1"/>
</dbReference>
<dbReference type="OrthoDB" id="1886670at2759"/>
<dbReference type="InterPro" id="IPR037401">
    <property type="entry name" value="SnoaL-like"/>
</dbReference>
<dbReference type="Proteomes" id="UP000594638">
    <property type="component" value="Unassembled WGS sequence"/>
</dbReference>
<keyword evidence="3" id="KW-1185">Reference proteome</keyword>
<dbReference type="InterPro" id="IPR032710">
    <property type="entry name" value="NTF2-like_dom_sf"/>
</dbReference>
<gene>
    <name evidence="2" type="ORF">OLEA9_A067793</name>
</gene>
<evidence type="ECO:0000259" key="1">
    <source>
        <dbReference type="Pfam" id="PF12680"/>
    </source>
</evidence>
<dbReference type="Gramene" id="OE9A067793T1">
    <property type="protein sequence ID" value="OE9A067793C1"/>
    <property type="gene ID" value="OE9A067793"/>
</dbReference>
<dbReference type="SUPFAM" id="SSF54427">
    <property type="entry name" value="NTF2-like"/>
    <property type="match status" value="1"/>
</dbReference>
<dbReference type="PANTHER" id="PTHR33698:SF1">
    <property type="entry name" value="NUCLEAR TRANSPORT FACTOR 2 (NTF2) FAMILY PROTEIN"/>
    <property type="match status" value="1"/>
</dbReference>
<dbReference type="AlphaFoldDB" id="A0A8S0SIJ3"/>
<dbReference type="Gene3D" id="3.10.450.50">
    <property type="match status" value="1"/>
</dbReference>
<proteinExistence type="predicted"/>
<dbReference type="EMBL" id="CACTIH010005436">
    <property type="protein sequence ID" value="CAA2992385.1"/>
    <property type="molecule type" value="Genomic_DNA"/>
</dbReference>
<name>A0A8S0SIJ3_OLEEU</name>
<protein>
    <recommendedName>
        <fullName evidence="1">SnoaL-like domain-containing protein</fullName>
    </recommendedName>
</protein>
<accession>A0A8S0SIJ3</accession>